<dbReference type="UniPathway" id="UPA00077">
    <property type="reaction ID" value="UER00158"/>
</dbReference>
<evidence type="ECO:0000256" key="8">
    <source>
        <dbReference type="PIRNR" id="PIRNR000194"/>
    </source>
</evidence>
<evidence type="ECO:0000256" key="4">
    <source>
        <dbReference type="ARBA" id="ARBA00022563"/>
    </source>
</evidence>
<protein>
    <recommendedName>
        <fullName evidence="3 8">Dihydrofolate reductase</fullName>
        <ecNumber evidence="3 8">1.5.1.3</ecNumber>
    </recommendedName>
</protein>
<evidence type="ECO:0000313" key="12">
    <source>
        <dbReference type="Proteomes" id="UP000001494"/>
    </source>
</evidence>
<evidence type="ECO:0000256" key="5">
    <source>
        <dbReference type="ARBA" id="ARBA00022857"/>
    </source>
</evidence>
<dbReference type="KEGG" id="zmm:Zmob_0869"/>
<evidence type="ECO:0000313" key="11">
    <source>
        <dbReference type="EMBL" id="AEH62706.1"/>
    </source>
</evidence>
<comment type="pathway">
    <text evidence="1 8">Cofactor biosynthesis; tetrahydrofolate biosynthesis; 5,6,7,8-tetrahydrofolate from 7,8-dihydrofolate: step 1/1.</text>
</comment>
<proteinExistence type="inferred from homology"/>
<dbReference type="PROSITE" id="PS00075">
    <property type="entry name" value="DHFR_1"/>
    <property type="match status" value="1"/>
</dbReference>
<keyword evidence="4 8" id="KW-0554">One-carbon metabolism</keyword>
<dbReference type="GO" id="GO:0005829">
    <property type="term" value="C:cytosol"/>
    <property type="evidence" value="ECO:0007669"/>
    <property type="project" value="TreeGrafter"/>
</dbReference>
<sequence>MPSLSEIMLIFARAQNGVIGKDNTMPWHISADLKHFKALTLGHPMIMGRRTFESLPGLLPKRPHIVLTHNHHWQAEGAEAVCDLEEAIKAARKYSSQIAVIGGANIFQQFWDKADRIELTEIYRDYSGDTFVDLPDMNHFSLVGQEDFKAEGECPAFSFKSFLRK</sequence>
<dbReference type="AlphaFoldDB" id="A0A0H3FYB9"/>
<dbReference type="eggNOG" id="COG0262">
    <property type="taxonomic scope" value="Bacteria"/>
</dbReference>
<keyword evidence="5 8" id="KW-0521">NADP</keyword>
<dbReference type="PRINTS" id="PR00070">
    <property type="entry name" value="DHFR"/>
</dbReference>
<dbReference type="PIRSF" id="PIRSF000194">
    <property type="entry name" value="DHFR"/>
    <property type="match status" value="1"/>
</dbReference>
<dbReference type="InterPro" id="IPR024072">
    <property type="entry name" value="DHFR-like_dom_sf"/>
</dbReference>
<evidence type="ECO:0000256" key="7">
    <source>
        <dbReference type="ARBA" id="ARBA00025067"/>
    </source>
</evidence>
<dbReference type="InterPro" id="IPR012259">
    <property type="entry name" value="DHFR"/>
</dbReference>
<dbReference type="GO" id="GO:0046655">
    <property type="term" value="P:folic acid metabolic process"/>
    <property type="evidence" value="ECO:0007669"/>
    <property type="project" value="TreeGrafter"/>
</dbReference>
<dbReference type="EMBL" id="CP002850">
    <property type="protein sequence ID" value="AEH62706.1"/>
    <property type="molecule type" value="Genomic_DNA"/>
</dbReference>
<dbReference type="InterPro" id="IPR017925">
    <property type="entry name" value="DHFR_CS"/>
</dbReference>
<dbReference type="PANTHER" id="PTHR48069">
    <property type="entry name" value="DIHYDROFOLATE REDUCTASE"/>
    <property type="match status" value="1"/>
</dbReference>
<dbReference type="PANTHER" id="PTHR48069:SF3">
    <property type="entry name" value="DIHYDROFOLATE REDUCTASE"/>
    <property type="match status" value="1"/>
</dbReference>
<comment type="function">
    <text evidence="7 8">Key enzyme in folate metabolism. Catalyzes an essential reaction for de novo glycine and purine synthesis, and for DNA precursor synthesis.</text>
</comment>
<dbReference type="Pfam" id="PF00186">
    <property type="entry name" value="DHFR_1"/>
    <property type="match status" value="1"/>
</dbReference>
<dbReference type="InterPro" id="IPR001796">
    <property type="entry name" value="DHFR_dom"/>
</dbReference>
<evidence type="ECO:0000256" key="9">
    <source>
        <dbReference type="RuleBase" id="RU004474"/>
    </source>
</evidence>
<dbReference type="CDD" id="cd00209">
    <property type="entry name" value="DHFR"/>
    <property type="match status" value="1"/>
</dbReference>
<dbReference type="GO" id="GO:0004146">
    <property type="term" value="F:dihydrofolate reductase activity"/>
    <property type="evidence" value="ECO:0007669"/>
    <property type="project" value="UniProtKB-EC"/>
</dbReference>
<dbReference type="OrthoDB" id="9804315at2"/>
<evidence type="ECO:0000256" key="1">
    <source>
        <dbReference type="ARBA" id="ARBA00004903"/>
    </source>
</evidence>
<reference evidence="11 12" key="1">
    <citation type="journal article" date="2011" name="J. Bacteriol.">
        <title>Genome sequence of the ethanol-producing Zymomonas mobilis subsp. mobilis lectotype strain ATCC 10988.</title>
        <authorList>
            <person name="Pappas K.M."/>
            <person name="Kouvelis V.N."/>
            <person name="Saunders E."/>
            <person name="Brettin T.S."/>
            <person name="Bruce D."/>
            <person name="Detter C."/>
            <person name="Balakireva M."/>
            <person name="Han C.S."/>
            <person name="Savvakis G."/>
            <person name="Kyrpides N.C."/>
            <person name="Typas M.A."/>
        </authorList>
    </citation>
    <scope>NUCLEOTIDE SEQUENCE [LARGE SCALE GENOMIC DNA]</scope>
    <source>
        <strain evidence="12">ATCC 10988 / DSM 424 / CCUG 17860 / LMG 404 / NCIMB 8938 / NRRL B-806 / ZM1</strain>
    </source>
</reference>
<evidence type="ECO:0000256" key="2">
    <source>
        <dbReference type="ARBA" id="ARBA00009539"/>
    </source>
</evidence>
<dbReference type="EC" id="1.5.1.3" evidence="3 8"/>
<comment type="catalytic activity">
    <reaction evidence="8">
        <text>(6S)-5,6,7,8-tetrahydrofolate + NADP(+) = 7,8-dihydrofolate + NADPH + H(+)</text>
        <dbReference type="Rhea" id="RHEA:15009"/>
        <dbReference type="ChEBI" id="CHEBI:15378"/>
        <dbReference type="ChEBI" id="CHEBI:57451"/>
        <dbReference type="ChEBI" id="CHEBI:57453"/>
        <dbReference type="ChEBI" id="CHEBI:57783"/>
        <dbReference type="ChEBI" id="CHEBI:58349"/>
        <dbReference type="EC" id="1.5.1.3"/>
    </reaction>
</comment>
<dbReference type="GO" id="GO:0046452">
    <property type="term" value="P:dihydrofolate metabolic process"/>
    <property type="evidence" value="ECO:0007669"/>
    <property type="project" value="TreeGrafter"/>
</dbReference>
<evidence type="ECO:0000259" key="10">
    <source>
        <dbReference type="PROSITE" id="PS51330"/>
    </source>
</evidence>
<feature type="domain" description="DHFR" evidence="10">
    <location>
        <begin position="6"/>
        <end position="164"/>
    </location>
</feature>
<dbReference type="HOGENOM" id="CLU_043966_5_0_5"/>
<name>A0A0H3FYB9_ZYMMA</name>
<dbReference type="PROSITE" id="PS51330">
    <property type="entry name" value="DHFR_2"/>
    <property type="match status" value="1"/>
</dbReference>
<dbReference type="Proteomes" id="UP000001494">
    <property type="component" value="Chromosome"/>
</dbReference>
<dbReference type="SUPFAM" id="SSF53597">
    <property type="entry name" value="Dihydrofolate reductase-like"/>
    <property type="match status" value="1"/>
</dbReference>
<dbReference type="GO" id="GO:0006730">
    <property type="term" value="P:one-carbon metabolic process"/>
    <property type="evidence" value="ECO:0007669"/>
    <property type="project" value="UniProtKB-KW"/>
</dbReference>
<dbReference type="GO" id="GO:0050661">
    <property type="term" value="F:NADP binding"/>
    <property type="evidence" value="ECO:0007669"/>
    <property type="project" value="InterPro"/>
</dbReference>
<keyword evidence="6 8" id="KW-0560">Oxidoreductase</keyword>
<organism evidence="11 12">
    <name type="scientific">Zymomonas mobilis subsp. mobilis (strain ATCC 10988 / DSM 424 / LMG 404 / NCIMB 8938 / NRRL B-806 / ZM1)</name>
    <dbReference type="NCBI Taxonomy" id="555217"/>
    <lineage>
        <taxon>Bacteria</taxon>
        <taxon>Pseudomonadati</taxon>
        <taxon>Pseudomonadota</taxon>
        <taxon>Alphaproteobacteria</taxon>
        <taxon>Sphingomonadales</taxon>
        <taxon>Zymomonadaceae</taxon>
        <taxon>Zymomonas</taxon>
    </lineage>
</organism>
<dbReference type="GO" id="GO:0046654">
    <property type="term" value="P:tetrahydrofolate biosynthetic process"/>
    <property type="evidence" value="ECO:0007669"/>
    <property type="project" value="UniProtKB-UniPathway"/>
</dbReference>
<comment type="similarity">
    <text evidence="2 8 9">Belongs to the dihydrofolate reductase family.</text>
</comment>
<dbReference type="Gene3D" id="3.40.430.10">
    <property type="entry name" value="Dihydrofolate Reductase, subunit A"/>
    <property type="match status" value="1"/>
</dbReference>
<evidence type="ECO:0000256" key="3">
    <source>
        <dbReference type="ARBA" id="ARBA00012856"/>
    </source>
</evidence>
<evidence type="ECO:0000256" key="6">
    <source>
        <dbReference type="ARBA" id="ARBA00023002"/>
    </source>
</evidence>
<accession>A0A0H3FYB9</accession>
<gene>
    <name evidence="11" type="ordered locus">Zmob_0869</name>
</gene>
<dbReference type="RefSeq" id="WP_014500758.1">
    <property type="nucleotide sequence ID" value="NC_017262.1"/>
</dbReference>